<proteinExistence type="inferred from homology"/>
<comment type="similarity">
    <text evidence="1">Belongs to the AHA1 family.</text>
</comment>
<evidence type="ECO:0000256" key="1">
    <source>
        <dbReference type="ARBA" id="ARBA00006817"/>
    </source>
</evidence>
<name>A0A496PIY6_9MICC</name>
<reference evidence="3 4" key="1">
    <citation type="submission" date="2018-07" db="EMBL/GenBank/DDBJ databases">
        <title>Arthrobacter sp. nov., isolated from raw cow's milk with high bacterial count.</title>
        <authorList>
            <person name="Hahne J."/>
            <person name="Isele D."/>
            <person name="Lipski A."/>
        </authorList>
    </citation>
    <scope>NUCLEOTIDE SEQUENCE [LARGE SCALE GENOMIC DNA]</scope>
    <source>
        <strain evidence="3 4">JZ R-183</strain>
    </source>
</reference>
<dbReference type="InterPro" id="IPR013538">
    <property type="entry name" value="ASHA1/2-like_C"/>
</dbReference>
<keyword evidence="4" id="KW-1185">Reference proteome</keyword>
<accession>A0A496PIY6</accession>
<feature type="domain" description="Activator of Hsp90 ATPase homologue 1/2-like C-terminal" evidence="2">
    <location>
        <begin position="29"/>
        <end position="159"/>
    </location>
</feature>
<evidence type="ECO:0000259" key="2">
    <source>
        <dbReference type="Pfam" id="PF08327"/>
    </source>
</evidence>
<dbReference type="RefSeq" id="WP_121485061.1">
    <property type="nucleotide sequence ID" value="NZ_QQXL01000004.1"/>
</dbReference>
<dbReference type="AlphaFoldDB" id="A0A496PIY6"/>
<dbReference type="SUPFAM" id="SSF55961">
    <property type="entry name" value="Bet v1-like"/>
    <property type="match status" value="1"/>
</dbReference>
<dbReference type="InterPro" id="IPR023393">
    <property type="entry name" value="START-like_dom_sf"/>
</dbReference>
<dbReference type="CDD" id="cd07814">
    <property type="entry name" value="SRPBCC_CalC_Aha1-like"/>
    <property type="match status" value="1"/>
</dbReference>
<sequence length="161" mass="17663">MTEENVDQSGAEFGEEALVEGITIDRVFDAPPAAVFAAWTQAESFSRWFGGPDIEVPMDRLDYVAQPGREWRAVMVLPDGNTMNWAGNFETVEPDASLVLTITDRPDEPTRAKITVDLSPEGEGTAMYFAQDTPGFTPEQQDSLVGGWNHFFDEMAKVAGA</sequence>
<dbReference type="Proteomes" id="UP000273119">
    <property type="component" value="Unassembled WGS sequence"/>
</dbReference>
<protein>
    <submittedName>
        <fullName evidence="3">SRPBCC domain-containing protein</fullName>
    </submittedName>
</protein>
<dbReference type="EMBL" id="QQXL01000004">
    <property type="protein sequence ID" value="RKW70408.1"/>
    <property type="molecule type" value="Genomic_DNA"/>
</dbReference>
<organism evidence="3 4">
    <name type="scientific">Galactobacter caseinivorans</name>
    <dbReference type="NCBI Taxonomy" id="2676123"/>
    <lineage>
        <taxon>Bacteria</taxon>
        <taxon>Bacillati</taxon>
        <taxon>Actinomycetota</taxon>
        <taxon>Actinomycetes</taxon>
        <taxon>Micrococcales</taxon>
        <taxon>Micrococcaceae</taxon>
        <taxon>Galactobacter</taxon>
    </lineage>
</organism>
<evidence type="ECO:0000313" key="3">
    <source>
        <dbReference type="EMBL" id="RKW70408.1"/>
    </source>
</evidence>
<gene>
    <name evidence="3" type="ORF">DWQ67_07970</name>
</gene>
<evidence type="ECO:0000313" key="4">
    <source>
        <dbReference type="Proteomes" id="UP000273119"/>
    </source>
</evidence>
<dbReference type="Pfam" id="PF08327">
    <property type="entry name" value="AHSA1"/>
    <property type="match status" value="1"/>
</dbReference>
<dbReference type="Gene3D" id="3.30.530.20">
    <property type="match status" value="1"/>
</dbReference>
<comment type="caution">
    <text evidence="3">The sequence shown here is derived from an EMBL/GenBank/DDBJ whole genome shotgun (WGS) entry which is preliminary data.</text>
</comment>